<dbReference type="SUPFAM" id="SSF53383">
    <property type="entry name" value="PLP-dependent transferases"/>
    <property type="match status" value="1"/>
</dbReference>
<proteinExistence type="predicted"/>
<evidence type="ECO:0000313" key="2">
    <source>
        <dbReference type="EMBL" id="GER86795.1"/>
    </source>
</evidence>
<sequence>MSGQVSSEQILFTRGVPAVEALPNTLLSECMQAALEGPDGKAILQYGHNGGYLPLRTLISEQYRVSPDQVLVGNGSLHLQDILSGFLLKPGDVVFVEQPSYDRAIKTFRRRGATVIGIPLDLDGVNLTALEQTIAQQKPVFMYVVPDFQNPAGVTTSAEKRQALVDLAERYGFWLVEDVPYRTLRYAGESLPLLRDLNAERVVTVSSYSKLISPGLRVGYMVGPASLIKQLTRLAEETILAPVLPTEAAVVEFHRRGYFASNLESLKQLYAPRLQAIVQSIKTYLPDVPFAEPQGGFFVSITLPTHFNTTNLLARAKQAGLILTDGRDFFADPYAASEDPHQGERFVRLPFCALTQNRSRKASNASRHWFRHRRVWPALESHCWLFSGLSRAIIPNISLQQSESGT</sequence>
<comment type="caution">
    <text evidence="2">The sequence shown here is derived from an EMBL/GenBank/DDBJ whole genome shotgun (WGS) entry which is preliminary data.</text>
</comment>
<organism evidence="2 3">
    <name type="scientific">Dictyobacter vulcani</name>
    <dbReference type="NCBI Taxonomy" id="2607529"/>
    <lineage>
        <taxon>Bacteria</taxon>
        <taxon>Bacillati</taxon>
        <taxon>Chloroflexota</taxon>
        <taxon>Ktedonobacteria</taxon>
        <taxon>Ktedonobacterales</taxon>
        <taxon>Dictyobacteraceae</taxon>
        <taxon>Dictyobacter</taxon>
    </lineage>
</organism>
<dbReference type="PANTHER" id="PTHR46577:SF2">
    <property type="entry name" value="TRANSCRIPTIONAL REGULATORY PROTEIN"/>
    <property type="match status" value="1"/>
</dbReference>
<dbReference type="Proteomes" id="UP000326912">
    <property type="component" value="Unassembled WGS sequence"/>
</dbReference>
<dbReference type="Gene3D" id="3.40.640.10">
    <property type="entry name" value="Type I PLP-dependent aspartate aminotransferase-like (Major domain)"/>
    <property type="match status" value="1"/>
</dbReference>
<dbReference type="InterPro" id="IPR015424">
    <property type="entry name" value="PyrdxlP-dep_Trfase"/>
</dbReference>
<reference evidence="2 3" key="1">
    <citation type="submission" date="2019-10" db="EMBL/GenBank/DDBJ databases">
        <title>Dictyobacter vulcani sp. nov., within the class Ktedonobacteria, isolated from soil of volcanic Mt. Zao.</title>
        <authorList>
            <person name="Zheng Y."/>
            <person name="Wang C.M."/>
            <person name="Sakai Y."/>
            <person name="Abe K."/>
            <person name="Yokota A."/>
            <person name="Yabe S."/>
        </authorList>
    </citation>
    <scope>NUCLEOTIDE SEQUENCE [LARGE SCALE GENOMIC DNA]</scope>
    <source>
        <strain evidence="2 3">W12</strain>
    </source>
</reference>
<name>A0A5J4KGX1_9CHLR</name>
<keyword evidence="2" id="KW-0032">Aminotransferase</keyword>
<dbReference type="GO" id="GO:0030170">
    <property type="term" value="F:pyridoxal phosphate binding"/>
    <property type="evidence" value="ECO:0007669"/>
    <property type="project" value="InterPro"/>
</dbReference>
<evidence type="ECO:0000313" key="3">
    <source>
        <dbReference type="Proteomes" id="UP000326912"/>
    </source>
</evidence>
<keyword evidence="2" id="KW-0808">Transferase</keyword>
<dbReference type="EMBL" id="BKZW01000001">
    <property type="protein sequence ID" value="GER86795.1"/>
    <property type="molecule type" value="Genomic_DNA"/>
</dbReference>
<feature type="domain" description="Aminotransferase class I/classII large" evidence="1">
    <location>
        <begin position="12"/>
        <end position="357"/>
    </location>
</feature>
<accession>A0A5J4KGX1</accession>
<dbReference type="Pfam" id="PF00155">
    <property type="entry name" value="Aminotran_1_2"/>
    <property type="match status" value="1"/>
</dbReference>
<dbReference type="InterPro" id="IPR015421">
    <property type="entry name" value="PyrdxlP-dep_Trfase_major"/>
</dbReference>
<dbReference type="PANTHER" id="PTHR46577">
    <property type="entry name" value="HTH-TYPE TRANSCRIPTIONAL REGULATORY PROTEIN GABR"/>
    <property type="match status" value="1"/>
</dbReference>
<keyword evidence="3" id="KW-1185">Reference proteome</keyword>
<evidence type="ECO:0000259" key="1">
    <source>
        <dbReference type="Pfam" id="PF00155"/>
    </source>
</evidence>
<gene>
    <name evidence="2" type="ORF">KDW_09570</name>
</gene>
<protein>
    <submittedName>
        <fullName evidence="2">Aminotransferase</fullName>
    </submittedName>
</protein>
<dbReference type="RefSeq" id="WP_198925191.1">
    <property type="nucleotide sequence ID" value="NZ_BKZW01000001.1"/>
</dbReference>
<dbReference type="CDD" id="cd00609">
    <property type="entry name" value="AAT_like"/>
    <property type="match status" value="1"/>
</dbReference>
<dbReference type="InterPro" id="IPR051446">
    <property type="entry name" value="HTH_trans_reg/aminotransferase"/>
</dbReference>
<dbReference type="GO" id="GO:0008483">
    <property type="term" value="F:transaminase activity"/>
    <property type="evidence" value="ECO:0007669"/>
    <property type="project" value="UniProtKB-KW"/>
</dbReference>
<dbReference type="InterPro" id="IPR004839">
    <property type="entry name" value="Aminotransferase_I/II_large"/>
</dbReference>
<dbReference type="AlphaFoldDB" id="A0A5J4KGX1"/>